<evidence type="ECO:0000313" key="3">
    <source>
        <dbReference type="Proteomes" id="UP001273166"/>
    </source>
</evidence>
<keyword evidence="3" id="KW-1185">Reference proteome</keyword>
<dbReference type="Proteomes" id="UP001273166">
    <property type="component" value="Unassembled WGS sequence"/>
</dbReference>
<dbReference type="RefSeq" id="XP_062726628.1">
    <property type="nucleotide sequence ID" value="XM_062868543.1"/>
</dbReference>
<accession>A0AAJ0M6G4</accession>
<proteinExistence type="predicted"/>
<gene>
    <name evidence="2" type="ORF">B0T15DRAFT_52109</name>
</gene>
<organism evidence="2 3">
    <name type="scientific">Chaetomium strumarium</name>
    <dbReference type="NCBI Taxonomy" id="1170767"/>
    <lineage>
        <taxon>Eukaryota</taxon>
        <taxon>Fungi</taxon>
        <taxon>Dikarya</taxon>
        <taxon>Ascomycota</taxon>
        <taxon>Pezizomycotina</taxon>
        <taxon>Sordariomycetes</taxon>
        <taxon>Sordariomycetidae</taxon>
        <taxon>Sordariales</taxon>
        <taxon>Chaetomiaceae</taxon>
        <taxon>Chaetomium</taxon>
    </lineage>
</organism>
<name>A0AAJ0M6G4_9PEZI</name>
<reference evidence="2" key="1">
    <citation type="journal article" date="2023" name="Mol. Phylogenet. Evol.">
        <title>Genome-scale phylogeny and comparative genomics of the fungal order Sordariales.</title>
        <authorList>
            <person name="Hensen N."/>
            <person name="Bonometti L."/>
            <person name="Westerberg I."/>
            <person name="Brannstrom I.O."/>
            <person name="Guillou S."/>
            <person name="Cros-Aarteil S."/>
            <person name="Calhoun S."/>
            <person name="Haridas S."/>
            <person name="Kuo A."/>
            <person name="Mondo S."/>
            <person name="Pangilinan J."/>
            <person name="Riley R."/>
            <person name="LaButti K."/>
            <person name="Andreopoulos B."/>
            <person name="Lipzen A."/>
            <person name="Chen C."/>
            <person name="Yan M."/>
            <person name="Daum C."/>
            <person name="Ng V."/>
            <person name="Clum A."/>
            <person name="Steindorff A."/>
            <person name="Ohm R.A."/>
            <person name="Martin F."/>
            <person name="Silar P."/>
            <person name="Natvig D.O."/>
            <person name="Lalanne C."/>
            <person name="Gautier V."/>
            <person name="Ament-Velasquez S.L."/>
            <person name="Kruys A."/>
            <person name="Hutchinson M.I."/>
            <person name="Powell A.J."/>
            <person name="Barry K."/>
            <person name="Miller A.N."/>
            <person name="Grigoriev I.V."/>
            <person name="Debuchy R."/>
            <person name="Gladieux P."/>
            <person name="Hiltunen Thoren M."/>
            <person name="Johannesson H."/>
        </authorList>
    </citation>
    <scope>NUCLEOTIDE SEQUENCE</scope>
    <source>
        <strain evidence="2">CBS 333.67</strain>
    </source>
</reference>
<feature type="compositionally biased region" description="Basic and acidic residues" evidence="1">
    <location>
        <begin position="1"/>
        <end position="13"/>
    </location>
</feature>
<sequence>MSESSDRDLEQRGMRWNVGTRTLQSPPLPDSWKNELSWLGWHAGAFESLRIGNGAADARHGSGSLSLMTLLAVAGCGCCRAGAMDKKGNSPLLAWQKRSGTAMSLEDGVGWQFECLTLIQPADNSHRPFRWPARRPVGDVGRKVGHNRIDRQPYDQCNTVDRLSGGSGRTDCSCCVAVPRKPSVN</sequence>
<comment type="caution">
    <text evidence="2">The sequence shown here is derived from an EMBL/GenBank/DDBJ whole genome shotgun (WGS) entry which is preliminary data.</text>
</comment>
<protein>
    <submittedName>
        <fullName evidence="2">Uncharacterized protein</fullName>
    </submittedName>
</protein>
<evidence type="ECO:0000256" key="1">
    <source>
        <dbReference type="SAM" id="MobiDB-lite"/>
    </source>
</evidence>
<dbReference type="AlphaFoldDB" id="A0AAJ0M6G4"/>
<dbReference type="EMBL" id="JAUDZG010000001">
    <property type="protein sequence ID" value="KAK3310848.1"/>
    <property type="molecule type" value="Genomic_DNA"/>
</dbReference>
<feature type="region of interest" description="Disordered" evidence="1">
    <location>
        <begin position="1"/>
        <end position="21"/>
    </location>
</feature>
<reference evidence="2" key="2">
    <citation type="submission" date="2023-06" db="EMBL/GenBank/DDBJ databases">
        <authorList>
            <consortium name="Lawrence Berkeley National Laboratory"/>
            <person name="Mondo S.J."/>
            <person name="Hensen N."/>
            <person name="Bonometti L."/>
            <person name="Westerberg I."/>
            <person name="Brannstrom I.O."/>
            <person name="Guillou S."/>
            <person name="Cros-Aarteil S."/>
            <person name="Calhoun S."/>
            <person name="Haridas S."/>
            <person name="Kuo A."/>
            <person name="Pangilinan J."/>
            <person name="Riley R."/>
            <person name="Labutti K."/>
            <person name="Andreopoulos B."/>
            <person name="Lipzen A."/>
            <person name="Chen C."/>
            <person name="Yanf M."/>
            <person name="Daum C."/>
            <person name="Ng V."/>
            <person name="Clum A."/>
            <person name="Steindorff A."/>
            <person name="Ohm R."/>
            <person name="Martin F."/>
            <person name="Silar P."/>
            <person name="Natvig D."/>
            <person name="Lalanne C."/>
            <person name="Gautier V."/>
            <person name="Ament-Velasquez S.L."/>
            <person name="Kruys A."/>
            <person name="Hutchinson M.I."/>
            <person name="Powell A.J."/>
            <person name="Barry K."/>
            <person name="Miller A.N."/>
            <person name="Grigoriev I.V."/>
            <person name="Debuchy R."/>
            <person name="Gladieux P."/>
            <person name="Thoren M.H."/>
            <person name="Johannesson H."/>
        </authorList>
    </citation>
    <scope>NUCLEOTIDE SEQUENCE</scope>
    <source>
        <strain evidence="2">CBS 333.67</strain>
    </source>
</reference>
<evidence type="ECO:0000313" key="2">
    <source>
        <dbReference type="EMBL" id="KAK3310848.1"/>
    </source>
</evidence>
<dbReference type="GeneID" id="87887372"/>